<keyword evidence="3" id="KW-0378">Hydrolase</keyword>
<dbReference type="PANTHER" id="PTHR11705">
    <property type="entry name" value="PROTEASE FAMILY M14 CARBOXYPEPTIDASE A,B"/>
    <property type="match status" value="1"/>
</dbReference>
<evidence type="ECO:0000259" key="7">
    <source>
        <dbReference type="PROSITE" id="PS52035"/>
    </source>
</evidence>
<protein>
    <recommendedName>
        <fullName evidence="7">Peptidase M14 domain-containing protein</fullName>
    </recommendedName>
</protein>
<evidence type="ECO:0000256" key="6">
    <source>
        <dbReference type="PROSITE-ProRule" id="PRU01379"/>
    </source>
</evidence>
<organism evidence="8 9">
    <name type="scientific">Wuchereria bancrofti</name>
    <dbReference type="NCBI Taxonomy" id="6293"/>
    <lineage>
        <taxon>Eukaryota</taxon>
        <taxon>Metazoa</taxon>
        <taxon>Ecdysozoa</taxon>
        <taxon>Nematoda</taxon>
        <taxon>Chromadorea</taxon>
        <taxon>Rhabditida</taxon>
        <taxon>Spirurina</taxon>
        <taxon>Spiruromorpha</taxon>
        <taxon>Filarioidea</taxon>
        <taxon>Onchocercidae</taxon>
        <taxon>Wuchereria</taxon>
    </lineage>
</organism>
<dbReference type="InterPro" id="IPR057247">
    <property type="entry name" value="CARBOXYPEPT_ZN_2"/>
</dbReference>
<comment type="similarity">
    <text evidence="2 6">Belongs to the peptidase M14 family.</text>
</comment>
<proteinExistence type="inferred from homology"/>
<dbReference type="PANTHER" id="PTHR11705:SF54">
    <property type="entry name" value="SHKT DOMAIN-CONTAINING PROTEIN"/>
    <property type="match status" value="1"/>
</dbReference>
<dbReference type="GO" id="GO:0005615">
    <property type="term" value="C:extracellular space"/>
    <property type="evidence" value="ECO:0007669"/>
    <property type="project" value="TreeGrafter"/>
</dbReference>
<dbReference type="OrthoDB" id="3626597at2759"/>
<dbReference type="InParanoid" id="A0A3P7FP26"/>
<dbReference type="InterPro" id="IPR000834">
    <property type="entry name" value="Peptidase_M14"/>
</dbReference>
<sequence>MFGKVDAFITLHTYSQMWIYPFGHQRRSFPKDVKDLEKVGKKAVKAVENLYGTKFRLGTGADILYPSSGGSDDWAKSKAGVKFVYLLELRPGENDFDGFLLDRRQLIPTGRETWAGVRVVIDAIMRSKKVRSANLFLKSDYNGTKDITRISTFHFSLQHPKKFVTTVSPLMKTSIDAVKSQSLMEYAQIFHRGV</sequence>
<feature type="active site" description="Proton donor/acceptor" evidence="6">
    <location>
        <position position="88"/>
    </location>
</feature>
<dbReference type="SUPFAM" id="SSF53187">
    <property type="entry name" value="Zn-dependent exopeptidases"/>
    <property type="match status" value="1"/>
</dbReference>
<dbReference type="PROSITE" id="PS00133">
    <property type="entry name" value="CARBOXYPEPT_ZN_2"/>
    <property type="match status" value="1"/>
</dbReference>
<dbReference type="GO" id="GO:0008270">
    <property type="term" value="F:zinc ion binding"/>
    <property type="evidence" value="ECO:0007669"/>
    <property type="project" value="InterPro"/>
</dbReference>
<feature type="domain" description="Peptidase M14" evidence="7">
    <location>
        <begin position="1"/>
        <end position="124"/>
    </location>
</feature>
<evidence type="ECO:0000256" key="3">
    <source>
        <dbReference type="ARBA" id="ARBA00022645"/>
    </source>
</evidence>
<dbReference type="GO" id="GO:0006508">
    <property type="term" value="P:proteolysis"/>
    <property type="evidence" value="ECO:0007669"/>
    <property type="project" value="InterPro"/>
</dbReference>
<evidence type="ECO:0000256" key="2">
    <source>
        <dbReference type="ARBA" id="ARBA00005988"/>
    </source>
</evidence>
<dbReference type="Proteomes" id="UP000270924">
    <property type="component" value="Unassembled WGS sequence"/>
</dbReference>
<name>A0A3P7FP26_WUCBA</name>
<evidence type="ECO:0000256" key="1">
    <source>
        <dbReference type="ARBA" id="ARBA00001947"/>
    </source>
</evidence>
<keyword evidence="5" id="KW-0862">Zinc</keyword>
<keyword evidence="4" id="KW-0479">Metal-binding</keyword>
<dbReference type="GO" id="GO:0004181">
    <property type="term" value="F:metallocarboxypeptidase activity"/>
    <property type="evidence" value="ECO:0007669"/>
    <property type="project" value="InterPro"/>
</dbReference>
<dbReference type="Pfam" id="PF00246">
    <property type="entry name" value="Peptidase_M14"/>
    <property type="match status" value="1"/>
</dbReference>
<evidence type="ECO:0000313" key="8">
    <source>
        <dbReference type="EMBL" id="VDM12312.1"/>
    </source>
</evidence>
<evidence type="ECO:0000256" key="4">
    <source>
        <dbReference type="ARBA" id="ARBA00022723"/>
    </source>
</evidence>
<keyword evidence="9" id="KW-1185">Reference proteome</keyword>
<reference evidence="8 9" key="1">
    <citation type="submission" date="2018-11" db="EMBL/GenBank/DDBJ databases">
        <authorList>
            <consortium name="Pathogen Informatics"/>
        </authorList>
    </citation>
    <scope>NUCLEOTIDE SEQUENCE [LARGE SCALE GENOMIC DNA]</scope>
</reference>
<dbReference type="EMBL" id="UYWW01002940">
    <property type="protein sequence ID" value="VDM12312.1"/>
    <property type="molecule type" value="Genomic_DNA"/>
</dbReference>
<dbReference type="Gene3D" id="3.40.630.10">
    <property type="entry name" value="Zn peptidases"/>
    <property type="match status" value="1"/>
</dbReference>
<evidence type="ECO:0000256" key="5">
    <source>
        <dbReference type="ARBA" id="ARBA00022833"/>
    </source>
</evidence>
<dbReference type="PROSITE" id="PS52035">
    <property type="entry name" value="PEPTIDASE_M14"/>
    <property type="match status" value="1"/>
</dbReference>
<dbReference type="OMA" id="RISTFHF"/>
<dbReference type="AlphaFoldDB" id="A0A3P7FP26"/>
<evidence type="ECO:0000313" key="9">
    <source>
        <dbReference type="Proteomes" id="UP000270924"/>
    </source>
</evidence>
<keyword evidence="3" id="KW-0645">Protease</keyword>
<comment type="cofactor">
    <cofactor evidence="1">
        <name>Zn(2+)</name>
        <dbReference type="ChEBI" id="CHEBI:29105"/>
    </cofactor>
</comment>
<keyword evidence="3" id="KW-0121">Carboxypeptidase</keyword>
<accession>A0A3P7FP26</accession>
<gene>
    <name evidence="8" type="ORF">WBA_LOCUS5698</name>
</gene>